<dbReference type="Proteomes" id="UP000796880">
    <property type="component" value="Unassembled WGS sequence"/>
</dbReference>
<name>A0A8K0EBR8_9ROSA</name>
<keyword evidence="2" id="KW-1185">Reference proteome</keyword>
<gene>
    <name evidence="1" type="ORF">FNV43_RR19008</name>
</gene>
<reference evidence="1" key="1">
    <citation type="submission" date="2020-03" db="EMBL/GenBank/DDBJ databases">
        <title>A high-quality chromosome-level genome assembly of a woody plant with both climbing and erect habits, Rhamnella rubrinervis.</title>
        <authorList>
            <person name="Lu Z."/>
            <person name="Yang Y."/>
            <person name="Zhu X."/>
            <person name="Sun Y."/>
        </authorList>
    </citation>
    <scope>NUCLEOTIDE SEQUENCE</scope>
    <source>
        <strain evidence="1">BYM</strain>
        <tissue evidence="1">Leaf</tissue>
    </source>
</reference>
<dbReference type="AlphaFoldDB" id="A0A8K0EBR8"/>
<proteinExistence type="predicted"/>
<evidence type="ECO:0000313" key="2">
    <source>
        <dbReference type="Proteomes" id="UP000796880"/>
    </source>
</evidence>
<comment type="caution">
    <text evidence="1">The sequence shown here is derived from an EMBL/GenBank/DDBJ whole genome shotgun (WGS) entry which is preliminary data.</text>
</comment>
<dbReference type="EMBL" id="VOIH02000008">
    <property type="protein sequence ID" value="KAF3440722.1"/>
    <property type="molecule type" value="Genomic_DNA"/>
</dbReference>
<protein>
    <submittedName>
        <fullName evidence="1">Uncharacterized protein</fullName>
    </submittedName>
</protein>
<accession>A0A8K0EBR8</accession>
<sequence length="242" mass="27406">MDKGDGEDFHVNDMLSDSKVVLQLGTYAEVLERVQIIAKDDSVTETKSVTIEKKSWNNKKRKKYRRKSGEKSTSLECLEAPKEQKLTQGQVYILIHGEVEKDPYVIASMVRLGNLKHLLDRIHDIWLRGVIEVQLMKKVPLGSPSPPHPTSIQCLASNVQVYLMDACPYEEAHHARVKRANEKEFGDRRDPSQVTSIVVGVHVVKATPTIASFFQPYLCPPLILDSNYTFPLIRAMLLGFYS</sequence>
<evidence type="ECO:0000313" key="1">
    <source>
        <dbReference type="EMBL" id="KAF3440722.1"/>
    </source>
</evidence>
<organism evidence="1 2">
    <name type="scientific">Rhamnella rubrinervis</name>
    <dbReference type="NCBI Taxonomy" id="2594499"/>
    <lineage>
        <taxon>Eukaryota</taxon>
        <taxon>Viridiplantae</taxon>
        <taxon>Streptophyta</taxon>
        <taxon>Embryophyta</taxon>
        <taxon>Tracheophyta</taxon>
        <taxon>Spermatophyta</taxon>
        <taxon>Magnoliopsida</taxon>
        <taxon>eudicotyledons</taxon>
        <taxon>Gunneridae</taxon>
        <taxon>Pentapetalae</taxon>
        <taxon>rosids</taxon>
        <taxon>fabids</taxon>
        <taxon>Rosales</taxon>
        <taxon>Rhamnaceae</taxon>
        <taxon>rhamnoid group</taxon>
        <taxon>Rhamneae</taxon>
        <taxon>Rhamnella</taxon>
    </lineage>
</organism>